<evidence type="ECO:0000313" key="1">
    <source>
        <dbReference type="Proteomes" id="UP000887563"/>
    </source>
</evidence>
<reference evidence="2" key="1">
    <citation type="submission" date="2022-11" db="UniProtKB">
        <authorList>
            <consortium name="WormBaseParasite"/>
        </authorList>
    </citation>
    <scope>IDENTIFICATION</scope>
</reference>
<keyword evidence="1" id="KW-1185">Reference proteome</keyword>
<dbReference type="Proteomes" id="UP000887563">
    <property type="component" value="Unplaced"/>
</dbReference>
<accession>A0A914M950</accession>
<dbReference type="AlphaFoldDB" id="A0A914M950"/>
<evidence type="ECO:0000313" key="2">
    <source>
        <dbReference type="WBParaSite" id="Minc3s01366g23191"/>
    </source>
</evidence>
<proteinExistence type="predicted"/>
<sequence>MDPFYTNYLTIVPALIIDLLHLNHFQYQTNSLTTFSRSASDTVFEKFKTKIGSSSVKVIFESQKASFSSTCNLSMIVA</sequence>
<name>A0A914M950_MELIC</name>
<organism evidence="1 2">
    <name type="scientific">Meloidogyne incognita</name>
    <name type="common">Southern root-knot nematode worm</name>
    <name type="synonym">Oxyuris incognita</name>
    <dbReference type="NCBI Taxonomy" id="6306"/>
    <lineage>
        <taxon>Eukaryota</taxon>
        <taxon>Metazoa</taxon>
        <taxon>Ecdysozoa</taxon>
        <taxon>Nematoda</taxon>
        <taxon>Chromadorea</taxon>
        <taxon>Rhabditida</taxon>
        <taxon>Tylenchina</taxon>
        <taxon>Tylenchomorpha</taxon>
        <taxon>Tylenchoidea</taxon>
        <taxon>Meloidogynidae</taxon>
        <taxon>Meloidogyninae</taxon>
        <taxon>Meloidogyne</taxon>
        <taxon>Meloidogyne incognita group</taxon>
    </lineage>
</organism>
<dbReference type="WBParaSite" id="Minc3s01366g23191">
    <property type="protein sequence ID" value="Minc3s01366g23191"/>
    <property type="gene ID" value="Minc3s01366g23191"/>
</dbReference>
<protein>
    <submittedName>
        <fullName evidence="2">Ovule protein</fullName>
    </submittedName>
</protein>